<dbReference type="Proteomes" id="UP001143304">
    <property type="component" value="Unassembled WGS sequence"/>
</dbReference>
<organism evidence="1 2">
    <name type="scientific">Candidatus Marimicrobium litorale</name>
    <dbReference type="NCBI Taxonomy" id="2518991"/>
    <lineage>
        <taxon>Bacteria</taxon>
        <taxon>Pseudomonadati</taxon>
        <taxon>Pseudomonadota</taxon>
        <taxon>Gammaproteobacteria</taxon>
        <taxon>Cellvibrionales</taxon>
        <taxon>Halieaceae</taxon>
        <taxon>Marimicrobium</taxon>
    </lineage>
</organism>
<reference evidence="1" key="1">
    <citation type="submission" date="2019-02" db="EMBL/GenBank/DDBJ databases">
        <authorList>
            <person name="Li S.-H."/>
        </authorList>
    </citation>
    <scope>NUCLEOTIDE SEQUENCE</scope>
    <source>
        <strain evidence="1">IMCC11814</strain>
    </source>
</reference>
<dbReference type="InterPro" id="IPR022519">
    <property type="entry name" value="Gloeo/Verruco_rpt"/>
</dbReference>
<sequence length="527" mass="55088">MVETITDPMRLTFDRNRLASRSAFSAHKAGMTLRSLSCVCPFFLCLLVAGCSDSSSDNPEPLYYSVGGTISDAQAPVKVIFNGFSFVGAPTETTKILSVADGTFKFTGSARNAEVFESGANYQISIVAPPPGQVCTVTNSAGVIGTEDVTNITITCDISPLSTITAFKGGEDGGYPDSGLDYGSDGRTFGVTTYGGRYGMGTIYRYDPASDSSDVIHDFAGGEADGANPASGLTLACDGLFYATTTKGGAHDAGTFLRFTQDGSVTVLHSFGGGFDGELPQGHTIDTRNCPNPSPQFYGTTTNGGIHGKGTVYTISASGEESVLHSFGENPAGGLNPTAGLSRSPDNHFYGTTYLGGEYGRGTFFRITTDGDYTVIHSFGNEADGAFPNTKVRSRDDGSFYGTTEAGGKYGKGSVFKIGADRSESVFYSFGADGQSDGQVPASRLRFLDDGSIYGVTYLGGDYANGSLYKISPEGVGGVLYSFTASENDGRLPNSSLLVGEDGFAYGTTTGGGEYGYGTIFRIDFTQ</sequence>
<keyword evidence="2" id="KW-1185">Reference proteome</keyword>
<protein>
    <recommendedName>
        <fullName evidence="3">Gloeo_Verruco repeat-containing protein</fullName>
    </recommendedName>
</protein>
<dbReference type="RefSeq" id="WP_279250520.1">
    <property type="nucleotide sequence ID" value="NZ_SHNO01000001.1"/>
</dbReference>
<comment type="caution">
    <text evidence="1">The sequence shown here is derived from an EMBL/GenBank/DDBJ whole genome shotgun (WGS) entry which is preliminary data.</text>
</comment>
<evidence type="ECO:0000313" key="1">
    <source>
        <dbReference type="EMBL" id="MCX2978830.1"/>
    </source>
</evidence>
<dbReference type="EMBL" id="SHNO01000001">
    <property type="protein sequence ID" value="MCX2978830.1"/>
    <property type="molecule type" value="Genomic_DNA"/>
</dbReference>
<accession>A0ABT3TAG5</accession>
<dbReference type="NCBIfam" id="TIGR03803">
    <property type="entry name" value="Gloeo_Verruco"/>
    <property type="match status" value="7"/>
</dbReference>
<name>A0ABT3TAG5_9GAMM</name>
<evidence type="ECO:0000313" key="2">
    <source>
        <dbReference type="Proteomes" id="UP001143304"/>
    </source>
</evidence>
<dbReference type="SUPFAM" id="SSF63829">
    <property type="entry name" value="Calcium-dependent phosphotriesterase"/>
    <property type="match status" value="1"/>
</dbReference>
<proteinExistence type="predicted"/>
<gene>
    <name evidence="1" type="ORF">EYC82_15795</name>
</gene>
<evidence type="ECO:0008006" key="3">
    <source>
        <dbReference type="Google" id="ProtNLM"/>
    </source>
</evidence>